<keyword evidence="8" id="KW-0269">Exonuclease</keyword>
<evidence type="ECO:0000256" key="1">
    <source>
        <dbReference type="ARBA" id="ARBA00004123"/>
    </source>
</evidence>
<keyword evidence="11" id="KW-0469">Meiosis</keyword>
<evidence type="ECO:0000256" key="11">
    <source>
        <dbReference type="ARBA" id="ARBA00023254"/>
    </source>
</evidence>
<evidence type="ECO:0000256" key="8">
    <source>
        <dbReference type="ARBA" id="ARBA00022839"/>
    </source>
</evidence>
<protein>
    <recommendedName>
        <fullName evidence="15">Meiosis-specific with OB domain-containing protein</fullName>
    </recommendedName>
</protein>
<dbReference type="SUPFAM" id="SSF50249">
    <property type="entry name" value="Nucleic acid-binding proteins"/>
    <property type="match status" value="3"/>
</dbReference>
<evidence type="ECO:0000256" key="10">
    <source>
        <dbReference type="ARBA" id="ARBA00023242"/>
    </source>
</evidence>
<dbReference type="GO" id="GO:0008310">
    <property type="term" value="F:single-stranded DNA 3'-5' DNA exonuclease activity"/>
    <property type="evidence" value="ECO:0007669"/>
    <property type="project" value="TreeGrafter"/>
</dbReference>
<evidence type="ECO:0000256" key="4">
    <source>
        <dbReference type="ARBA" id="ARBA00022454"/>
    </source>
</evidence>
<dbReference type="FunFam" id="2.40.50.140:FF:000239">
    <property type="entry name" value="Meiosis specific with OB domains"/>
    <property type="match status" value="1"/>
</dbReference>
<evidence type="ECO:0000256" key="13">
    <source>
        <dbReference type="ARBA" id="ARBA00055425"/>
    </source>
</evidence>
<comment type="caution">
    <text evidence="17">The sequence shown here is derived from an EMBL/GenBank/DDBJ whole genome shotgun (WGS) entry which is preliminary data.</text>
</comment>
<evidence type="ECO:0000256" key="12">
    <source>
        <dbReference type="ARBA" id="ARBA00038329"/>
    </source>
</evidence>
<comment type="subunit">
    <text evidence="14">Component of a multiprotein complex with RPA2 and SPATA22. Interacts with SPATA22. Interacts with the complex BRME1:HSF2BP:BRCA2.</text>
</comment>
<accession>A0AAV3A757</accession>
<keyword evidence="18" id="KW-1185">Reference proteome</keyword>
<name>A0AAV3A757_PYXAD</name>
<evidence type="ECO:0000313" key="17">
    <source>
        <dbReference type="EMBL" id="DBA19290.1"/>
    </source>
</evidence>
<keyword evidence="9" id="KW-0238">DNA-binding</keyword>
<dbReference type="GO" id="GO:0005737">
    <property type="term" value="C:cytoplasm"/>
    <property type="evidence" value="ECO:0007669"/>
    <property type="project" value="UniProtKB-SubCell"/>
</dbReference>
<evidence type="ECO:0000256" key="7">
    <source>
        <dbReference type="ARBA" id="ARBA00022801"/>
    </source>
</evidence>
<dbReference type="GO" id="GO:0005694">
    <property type="term" value="C:chromosome"/>
    <property type="evidence" value="ECO:0007669"/>
    <property type="project" value="UniProtKB-SubCell"/>
</dbReference>
<evidence type="ECO:0000313" key="18">
    <source>
        <dbReference type="Proteomes" id="UP001181693"/>
    </source>
</evidence>
<dbReference type="GO" id="GO:0003697">
    <property type="term" value="F:single-stranded DNA binding"/>
    <property type="evidence" value="ECO:0007669"/>
    <property type="project" value="TreeGrafter"/>
</dbReference>
<proteinExistence type="inferred from homology"/>
<dbReference type="InterPro" id="IPR056880">
    <property type="entry name" value="OB_MEIOB_N"/>
</dbReference>
<feature type="domain" description="MEIOB-like N-terminal" evidence="16">
    <location>
        <begin position="16"/>
        <end position="152"/>
    </location>
</feature>
<dbReference type="FunFam" id="2.40.50.140:FF:000171">
    <property type="entry name" value="meiosis-specific with OB domain-containing protein isoform X1"/>
    <property type="match status" value="1"/>
</dbReference>
<evidence type="ECO:0000256" key="9">
    <source>
        <dbReference type="ARBA" id="ARBA00023125"/>
    </source>
</evidence>
<keyword evidence="6" id="KW-0540">Nuclease</keyword>
<comment type="subcellular location">
    <subcellularLocation>
        <location evidence="2">Chromosome</location>
    </subcellularLocation>
    <subcellularLocation>
        <location evidence="3">Cytoplasm</location>
    </subcellularLocation>
    <subcellularLocation>
        <location evidence="1">Nucleus</location>
    </subcellularLocation>
</comment>
<evidence type="ECO:0000256" key="5">
    <source>
        <dbReference type="ARBA" id="ARBA00022490"/>
    </source>
</evidence>
<comment type="function">
    <text evidence="13">Single-stranded DNA-binding protein required for homologous recombination in meiosis I. Required for double strand breaks (DSBs) repair and crossover formation and promotion of faithful and complete synapsis. Not required for the initial loading of recombinases but required to maintain a proper number of RAD51 and DMC1 foci after the zygotene stage. May act by ensuring the stabilization of recombinases, which is required for successful homology search and meiotic recombination. Displays Single-stranded DNA 3'-5' exonuclease activity in vitro.</text>
</comment>
<gene>
    <name evidence="17" type="ORF">GDO54_015151</name>
</gene>
<evidence type="ECO:0000256" key="15">
    <source>
        <dbReference type="ARBA" id="ARBA00073037"/>
    </source>
</evidence>
<dbReference type="AlphaFoldDB" id="A0AAV3A757"/>
<evidence type="ECO:0000256" key="6">
    <source>
        <dbReference type="ARBA" id="ARBA00022722"/>
    </source>
</evidence>
<sequence>MWNRSCWRMASSTFRQAFVNISDLHPNLSRPSIMGIVIGKTDVKGFPDRKNFGCERYTFSFTIRDSPSAFINASCWGREEYIKSLSESFRVGDCVMIENPLVQTKDLEKEEKFNPSTPGCYKLLISEVHSVVKICSKRDTDDSLLSLLHIPTQCPHDYYSLEDIVANGQSLNKEVINILAAVRQVGDIKSFTTSDKRAGQRCEIKLFDNSVDSFSMIWWDNESIQLAQSWTPRETVLFASEVRINYDSFRNSMIATVVSKTIFTPNPDIPQAHDLLNYARECAVNEAFVEASEETESVNLETIKDVYTVQQIMDTVSLAADKRNPLYCIVFAFISLLNVDENVNKIVRTRCSRCHYFIKDPSEGCNYAFCNEMSLDPKSALPSLDLLMDISDHTGTLSCNLSDKVAEDTLSCTVDGFFNLTEDQKTSLKWNFVLERFKIYVKVSLSPKAKNGLRVNVLSCKRADPAEAMKYMLKKGNH</sequence>
<keyword evidence="4" id="KW-0158">Chromosome</keyword>
<dbReference type="Proteomes" id="UP001181693">
    <property type="component" value="Unassembled WGS sequence"/>
</dbReference>
<keyword evidence="5" id="KW-0963">Cytoplasm</keyword>
<dbReference type="EMBL" id="DYDO01000008">
    <property type="protein sequence ID" value="DBA19290.1"/>
    <property type="molecule type" value="Genomic_DNA"/>
</dbReference>
<comment type="similarity">
    <text evidence="12">Belongs to the MEIOB family.</text>
</comment>
<dbReference type="FunFam" id="2.40.50.140:FF:000248">
    <property type="entry name" value="Meiosis specific with OB domains"/>
    <property type="match status" value="1"/>
</dbReference>
<evidence type="ECO:0000259" key="16">
    <source>
        <dbReference type="Pfam" id="PF24903"/>
    </source>
</evidence>
<dbReference type="InterPro" id="IPR012340">
    <property type="entry name" value="NA-bd_OB-fold"/>
</dbReference>
<dbReference type="GO" id="GO:0000712">
    <property type="term" value="P:resolution of meiotic recombination intermediates"/>
    <property type="evidence" value="ECO:0007669"/>
    <property type="project" value="TreeGrafter"/>
</dbReference>
<evidence type="ECO:0000256" key="3">
    <source>
        <dbReference type="ARBA" id="ARBA00004496"/>
    </source>
</evidence>
<dbReference type="GO" id="GO:0005634">
    <property type="term" value="C:nucleus"/>
    <property type="evidence" value="ECO:0007669"/>
    <property type="project" value="UniProtKB-SubCell"/>
</dbReference>
<evidence type="ECO:0000256" key="2">
    <source>
        <dbReference type="ARBA" id="ARBA00004286"/>
    </source>
</evidence>
<dbReference type="PANTHER" id="PTHR21166">
    <property type="entry name" value="CELL DIVISION CONTROL PROTEIN 24 OB DOMAIN-CONTAINING PROTEIN-RELATED"/>
    <property type="match status" value="1"/>
</dbReference>
<keyword evidence="7" id="KW-0378">Hydrolase</keyword>
<reference evidence="17" key="1">
    <citation type="thesis" date="2020" institute="ProQuest LLC" country="789 East Eisenhower Parkway, Ann Arbor, MI, USA">
        <title>Comparative Genomics and Chromosome Evolution.</title>
        <authorList>
            <person name="Mudd A.B."/>
        </authorList>
    </citation>
    <scope>NUCLEOTIDE SEQUENCE</scope>
    <source>
        <strain evidence="17">1538</strain>
        <tissue evidence="17">Blood</tissue>
    </source>
</reference>
<dbReference type="InterPro" id="IPR052469">
    <property type="entry name" value="MEIOB"/>
</dbReference>
<dbReference type="Gene3D" id="2.40.50.140">
    <property type="entry name" value="Nucleic acid-binding proteins"/>
    <property type="match status" value="3"/>
</dbReference>
<keyword evidence="10" id="KW-0539">Nucleus</keyword>
<evidence type="ECO:0000256" key="14">
    <source>
        <dbReference type="ARBA" id="ARBA00064840"/>
    </source>
</evidence>
<organism evidence="17 18">
    <name type="scientific">Pyxicephalus adspersus</name>
    <name type="common">African bullfrog</name>
    <dbReference type="NCBI Taxonomy" id="30357"/>
    <lineage>
        <taxon>Eukaryota</taxon>
        <taxon>Metazoa</taxon>
        <taxon>Chordata</taxon>
        <taxon>Craniata</taxon>
        <taxon>Vertebrata</taxon>
        <taxon>Euteleostomi</taxon>
        <taxon>Amphibia</taxon>
        <taxon>Batrachia</taxon>
        <taxon>Anura</taxon>
        <taxon>Neobatrachia</taxon>
        <taxon>Ranoidea</taxon>
        <taxon>Pyxicephalidae</taxon>
        <taxon>Pyxicephalinae</taxon>
        <taxon>Pyxicephalus</taxon>
    </lineage>
</organism>
<dbReference type="PANTHER" id="PTHR21166:SF2">
    <property type="entry name" value="CELL DIVISION CONTROL PROTEIN 24 OB DOMAIN-CONTAINING PROTEIN-RELATED"/>
    <property type="match status" value="1"/>
</dbReference>
<dbReference type="Pfam" id="PF24903">
    <property type="entry name" value="OB_MEIOB_N"/>
    <property type="match status" value="1"/>
</dbReference>